<name>A0A225DJN5_9BACT</name>
<comment type="subunit">
    <text evidence="8">Homodimer.</text>
</comment>
<proteinExistence type="inferred from homology"/>
<comment type="pathway">
    <text evidence="1 8">Cofactor biosynthesis; (R)-pantothenate biosynthesis; (R)-pantothenate from (R)-pantoate and beta-alanine: step 1/1.</text>
</comment>
<keyword evidence="10" id="KW-1185">Reference proteome</keyword>
<comment type="similarity">
    <text evidence="2 8">Belongs to the pantothenate synthetase family.</text>
</comment>
<comment type="catalytic activity">
    <reaction evidence="7 8">
        <text>(R)-pantoate + beta-alanine + ATP = (R)-pantothenate + AMP + diphosphate + H(+)</text>
        <dbReference type="Rhea" id="RHEA:10912"/>
        <dbReference type="ChEBI" id="CHEBI:15378"/>
        <dbReference type="ChEBI" id="CHEBI:15980"/>
        <dbReference type="ChEBI" id="CHEBI:29032"/>
        <dbReference type="ChEBI" id="CHEBI:30616"/>
        <dbReference type="ChEBI" id="CHEBI:33019"/>
        <dbReference type="ChEBI" id="CHEBI:57966"/>
        <dbReference type="ChEBI" id="CHEBI:456215"/>
        <dbReference type="EC" id="6.3.2.1"/>
    </reaction>
</comment>
<evidence type="ECO:0000256" key="6">
    <source>
        <dbReference type="ARBA" id="ARBA00022840"/>
    </source>
</evidence>
<evidence type="ECO:0000313" key="9">
    <source>
        <dbReference type="EMBL" id="OWK41671.1"/>
    </source>
</evidence>
<evidence type="ECO:0000256" key="8">
    <source>
        <dbReference type="HAMAP-Rule" id="MF_00158"/>
    </source>
</evidence>
<dbReference type="PANTHER" id="PTHR21299">
    <property type="entry name" value="CYTIDYLATE KINASE/PANTOATE-BETA-ALANINE LIGASE"/>
    <property type="match status" value="1"/>
</dbReference>
<keyword evidence="5 8" id="KW-0547">Nucleotide-binding</keyword>
<evidence type="ECO:0000256" key="1">
    <source>
        <dbReference type="ARBA" id="ARBA00004990"/>
    </source>
</evidence>
<feature type="binding site" evidence="8">
    <location>
        <position position="65"/>
    </location>
    <ligand>
        <name>(R)-pantoate</name>
        <dbReference type="ChEBI" id="CHEBI:15980"/>
    </ligand>
</feature>
<dbReference type="RefSeq" id="WP_238602648.1">
    <property type="nucleotide sequence ID" value="NZ_NIDE01000005.1"/>
</dbReference>
<dbReference type="UniPathway" id="UPA00028">
    <property type="reaction ID" value="UER00005"/>
</dbReference>
<dbReference type="PANTHER" id="PTHR21299:SF1">
    <property type="entry name" value="PANTOATE--BETA-ALANINE LIGASE"/>
    <property type="match status" value="1"/>
</dbReference>
<comment type="miscellaneous">
    <text evidence="8">The reaction proceeds by a bi uni uni bi ping pong mechanism.</text>
</comment>
<reference evidence="10" key="1">
    <citation type="submission" date="2017-06" db="EMBL/GenBank/DDBJ databases">
        <title>Genome analysis of Fimbriiglobus ruber SP5, the first member of the order Planctomycetales with confirmed chitinolytic capability.</title>
        <authorList>
            <person name="Ravin N.V."/>
            <person name="Rakitin A.L."/>
            <person name="Ivanova A.A."/>
            <person name="Beletsky A.V."/>
            <person name="Kulichevskaya I.S."/>
            <person name="Mardanov A.V."/>
            <person name="Dedysh S.N."/>
        </authorList>
    </citation>
    <scope>NUCLEOTIDE SEQUENCE [LARGE SCALE GENOMIC DNA]</scope>
    <source>
        <strain evidence="10">SP5</strain>
    </source>
</reference>
<dbReference type="GO" id="GO:0015940">
    <property type="term" value="P:pantothenate biosynthetic process"/>
    <property type="evidence" value="ECO:0007669"/>
    <property type="project" value="UniProtKB-UniRule"/>
</dbReference>
<dbReference type="GO" id="GO:0004592">
    <property type="term" value="F:pantoate-beta-alanine ligase activity"/>
    <property type="evidence" value="ECO:0007669"/>
    <property type="project" value="UniProtKB-UniRule"/>
</dbReference>
<feature type="binding site" evidence="8">
    <location>
        <begin position="151"/>
        <end position="154"/>
    </location>
    <ligand>
        <name>ATP</name>
        <dbReference type="ChEBI" id="CHEBI:30616"/>
    </ligand>
</feature>
<keyword evidence="6 8" id="KW-0067">ATP-binding</keyword>
<feature type="active site" description="Proton donor" evidence="8">
    <location>
        <position position="41"/>
    </location>
</feature>
<dbReference type="Gene3D" id="3.40.50.620">
    <property type="entry name" value="HUPs"/>
    <property type="match status" value="1"/>
</dbReference>
<sequence length="284" mass="30258">MPDLPTVVTTIADLRAAVAAARAAGRVIGLVPTMGALHEGHAELVRAAARVSGFVVVSVFVNPTQFGPAEDFAKYPRTLDADRAICGAAGAHLVFAPPVEEVYPPGAVTFVEVPKLDASLCGPSRPGHFRGVCTVVLKLFNMALPDVAVFGQKDAQQARIIRQMVRDLNVPVDVRIEPTVREADGLAMSSRNRYLSPADRALASGIYRALRAVRDRALAGEWDVARLESALRADLVAIPGARIDYASIVDDDTLQPIARLDRPALAAVAVFLGTTRLIDNVTIP</sequence>
<feature type="binding site" evidence="8">
    <location>
        <position position="65"/>
    </location>
    <ligand>
        <name>beta-alanine</name>
        <dbReference type="ChEBI" id="CHEBI:57966"/>
    </ligand>
</feature>
<evidence type="ECO:0000313" key="10">
    <source>
        <dbReference type="Proteomes" id="UP000214646"/>
    </source>
</evidence>
<dbReference type="GO" id="GO:0005524">
    <property type="term" value="F:ATP binding"/>
    <property type="evidence" value="ECO:0007669"/>
    <property type="project" value="UniProtKB-KW"/>
</dbReference>
<comment type="subcellular location">
    <subcellularLocation>
        <location evidence="8">Cytoplasm</location>
    </subcellularLocation>
</comment>
<feature type="binding site" evidence="8">
    <location>
        <position position="180"/>
    </location>
    <ligand>
        <name>ATP</name>
        <dbReference type="ChEBI" id="CHEBI:30616"/>
    </ligand>
</feature>
<gene>
    <name evidence="8" type="primary">panC</name>
    <name evidence="9" type="ORF">FRUB_03749</name>
</gene>
<dbReference type="InterPro" id="IPR014729">
    <property type="entry name" value="Rossmann-like_a/b/a_fold"/>
</dbReference>
<evidence type="ECO:0000256" key="5">
    <source>
        <dbReference type="ARBA" id="ARBA00022741"/>
    </source>
</evidence>
<dbReference type="EC" id="6.3.2.1" evidence="8"/>
<dbReference type="AlphaFoldDB" id="A0A225DJN5"/>
<dbReference type="FunFam" id="3.40.50.620:FF:000013">
    <property type="entry name" value="Pantothenate synthetase"/>
    <property type="match status" value="1"/>
</dbReference>
<dbReference type="Gene3D" id="3.30.1300.10">
    <property type="entry name" value="Pantoate-beta-alanine ligase, C-terminal domain"/>
    <property type="match status" value="1"/>
</dbReference>
<comment type="function">
    <text evidence="8">Catalyzes the condensation of pantoate with beta-alanine in an ATP-dependent reaction via a pantoyl-adenylate intermediate.</text>
</comment>
<dbReference type="InterPro" id="IPR042176">
    <property type="entry name" value="Pantoate_ligase_C"/>
</dbReference>
<evidence type="ECO:0000256" key="2">
    <source>
        <dbReference type="ARBA" id="ARBA00009256"/>
    </source>
</evidence>
<keyword evidence="4 8" id="KW-0566">Pantothenate biosynthesis</keyword>
<dbReference type="HAMAP" id="MF_00158">
    <property type="entry name" value="PanC"/>
    <property type="match status" value="1"/>
</dbReference>
<feature type="binding site" evidence="8">
    <location>
        <begin position="188"/>
        <end position="191"/>
    </location>
    <ligand>
        <name>ATP</name>
        <dbReference type="ChEBI" id="CHEBI:30616"/>
    </ligand>
</feature>
<feature type="binding site" evidence="8">
    <location>
        <position position="157"/>
    </location>
    <ligand>
        <name>(R)-pantoate</name>
        <dbReference type="ChEBI" id="CHEBI:15980"/>
    </ligand>
</feature>
<feature type="binding site" evidence="8">
    <location>
        <begin position="34"/>
        <end position="41"/>
    </location>
    <ligand>
        <name>ATP</name>
        <dbReference type="ChEBI" id="CHEBI:30616"/>
    </ligand>
</feature>
<keyword evidence="8" id="KW-0963">Cytoplasm</keyword>
<dbReference type="CDD" id="cd00560">
    <property type="entry name" value="PanC"/>
    <property type="match status" value="1"/>
</dbReference>
<keyword evidence="3 8" id="KW-0436">Ligase</keyword>
<dbReference type="Proteomes" id="UP000214646">
    <property type="component" value="Unassembled WGS sequence"/>
</dbReference>
<comment type="caution">
    <text evidence="9">The sequence shown here is derived from an EMBL/GenBank/DDBJ whole genome shotgun (WGS) entry which is preliminary data.</text>
</comment>
<dbReference type="InterPro" id="IPR003721">
    <property type="entry name" value="Pantoate_ligase"/>
</dbReference>
<dbReference type="SUPFAM" id="SSF52374">
    <property type="entry name" value="Nucleotidylyl transferase"/>
    <property type="match status" value="1"/>
</dbReference>
<protein>
    <recommendedName>
        <fullName evidence="8">Pantothenate synthetase</fullName>
        <shortName evidence="8">PS</shortName>
        <ecNumber evidence="8">6.3.2.1</ecNumber>
    </recommendedName>
    <alternativeName>
        <fullName evidence="8">Pantoate--beta-alanine ligase</fullName>
    </alternativeName>
    <alternativeName>
        <fullName evidence="8">Pantoate-activating enzyme</fullName>
    </alternativeName>
</protein>
<dbReference type="Pfam" id="PF02569">
    <property type="entry name" value="Pantoate_ligase"/>
    <property type="match status" value="1"/>
</dbReference>
<organism evidence="9 10">
    <name type="scientific">Fimbriiglobus ruber</name>
    <dbReference type="NCBI Taxonomy" id="1908690"/>
    <lineage>
        <taxon>Bacteria</taxon>
        <taxon>Pseudomonadati</taxon>
        <taxon>Planctomycetota</taxon>
        <taxon>Planctomycetia</taxon>
        <taxon>Gemmatales</taxon>
        <taxon>Gemmataceae</taxon>
        <taxon>Fimbriiglobus</taxon>
    </lineage>
</organism>
<dbReference type="NCBIfam" id="TIGR00018">
    <property type="entry name" value="panC"/>
    <property type="match status" value="1"/>
</dbReference>
<dbReference type="GO" id="GO:0005829">
    <property type="term" value="C:cytosol"/>
    <property type="evidence" value="ECO:0007669"/>
    <property type="project" value="TreeGrafter"/>
</dbReference>
<evidence type="ECO:0000256" key="3">
    <source>
        <dbReference type="ARBA" id="ARBA00022598"/>
    </source>
</evidence>
<dbReference type="EMBL" id="NIDE01000005">
    <property type="protein sequence ID" value="OWK41671.1"/>
    <property type="molecule type" value="Genomic_DNA"/>
</dbReference>
<evidence type="ECO:0000256" key="4">
    <source>
        <dbReference type="ARBA" id="ARBA00022655"/>
    </source>
</evidence>
<evidence type="ECO:0000256" key="7">
    <source>
        <dbReference type="ARBA" id="ARBA00048258"/>
    </source>
</evidence>
<accession>A0A225DJN5</accession>